<evidence type="ECO:0000256" key="5">
    <source>
        <dbReference type="SAM" id="MobiDB-lite"/>
    </source>
</evidence>
<feature type="region of interest" description="Disordered" evidence="5">
    <location>
        <begin position="234"/>
        <end position="262"/>
    </location>
</feature>
<dbReference type="InterPro" id="IPR029016">
    <property type="entry name" value="GAF-like_dom_sf"/>
</dbReference>
<dbReference type="SUPFAM" id="SSF55781">
    <property type="entry name" value="GAF domain-like"/>
    <property type="match status" value="1"/>
</dbReference>
<dbReference type="Proteomes" id="UP000246661">
    <property type="component" value="Unassembled WGS sequence"/>
</dbReference>
<dbReference type="PROSITE" id="PS50921">
    <property type="entry name" value="ANTAR"/>
    <property type="match status" value="1"/>
</dbReference>
<proteinExistence type="predicted"/>
<keyword evidence="2" id="KW-0418">Kinase</keyword>
<evidence type="ECO:0000256" key="4">
    <source>
        <dbReference type="ARBA" id="ARBA00023163"/>
    </source>
</evidence>
<evidence type="ECO:0000313" key="7">
    <source>
        <dbReference type="EMBL" id="PWW22169.1"/>
    </source>
</evidence>
<dbReference type="GO" id="GO:0016301">
    <property type="term" value="F:kinase activity"/>
    <property type="evidence" value="ECO:0007669"/>
    <property type="project" value="UniProtKB-KW"/>
</dbReference>
<dbReference type="SUPFAM" id="SSF52172">
    <property type="entry name" value="CheY-like"/>
    <property type="match status" value="1"/>
</dbReference>
<dbReference type="Pfam" id="PF03861">
    <property type="entry name" value="ANTAR"/>
    <property type="match status" value="1"/>
</dbReference>
<evidence type="ECO:0000259" key="6">
    <source>
        <dbReference type="PROSITE" id="PS50921"/>
    </source>
</evidence>
<dbReference type="SMART" id="SM01012">
    <property type="entry name" value="ANTAR"/>
    <property type="match status" value="1"/>
</dbReference>
<keyword evidence="1" id="KW-0808">Transferase</keyword>
<evidence type="ECO:0000256" key="3">
    <source>
        <dbReference type="ARBA" id="ARBA00023015"/>
    </source>
</evidence>
<keyword evidence="4" id="KW-0804">Transcription</keyword>
<name>A0A317QGH6_9ACTN</name>
<dbReference type="InterPro" id="IPR005561">
    <property type="entry name" value="ANTAR"/>
</dbReference>
<evidence type="ECO:0000256" key="2">
    <source>
        <dbReference type="ARBA" id="ARBA00022777"/>
    </source>
</evidence>
<protein>
    <submittedName>
        <fullName evidence="7">GAF domain-containing protein</fullName>
    </submittedName>
</protein>
<dbReference type="GO" id="GO:0003723">
    <property type="term" value="F:RNA binding"/>
    <property type="evidence" value="ECO:0007669"/>
    <property type="project" value="InterPro"/>
</dbReference>
<evidence type="ECO:0000256" key="1">
    <source>
        <dbReference type="ARBA" id="ARBA00022679"/>
    </source>
</evidence>
<dbReference type="Pfam" id="PF13185">
    <property type="entry name" value="GAF_2"/>
    <property type="match status" value="1"/>
</dbReference>
<comment type="caution">
    <text evidence="7">The sequence shown here is derived from an EMBL/GenBank/DDBJ whole genome shotgun (WGS) entry which is preliminary data.</text>
</comment>
<dbReference type="Gene3D" id="3.30.450.40">
    <property type="match status" value="1"/>
</dbReference>
<dbReference type="PIRSF" id="PIRSF036625">
    <property type="entry name" value="GAF_ANTAR"/>
    <property type="match status" value="1"/>
</dbReference>
<dbReference type="InterPro" id="IPR011006">
    <property type="entry name" value="CheY-like_superfamily"/>
</dbReference>
<keyword evidence="3" id="KW-0805">Transcription regulation</keyword>
<dbReference type="EMBL" id="QGTX01000001">
    <property type="protein sequence ID" value="PWW22169.1"/>
    <property type="molecule type" value="Genomic_DNA"/>
</dbReference>
<dbReference type="AlphaFoldDB" id="A0A317QGH6"/>
<reference evidence="8" key="1">
    <citation type="submission" date="2018-05" db="EMBL/GenBank/DDBJ databases">
        <authorList>
            <person name="Klenk H.-P."/>
            <person name="Huntemann M."/>
            <person name="Clum A."/>
            <person name="Pillay M."/>
            <person name="Palaniappan K."/>
            <person name="Varghese N."/>
            <person name="Mikhailova N."/>
            <person name="Stamatis D."/>
            <person name="Reddy T."/>
            <person name="Daum C."/>
            <person name="Shapiro N."/>
            <person name="Ivanova N."/>
            <person name="Kyrpides N."/>
            <person name="Woyke T."/>
        </authorList>
    </citation>
    <scope>NUCLEOTIDE SEQUENCE [LARGE SCALE GENOMIC DNA]</scope>
    <source>
        <strain evidence="8">DSM 45417</strain>
    </source>
</reference>
<evidence type="ECO:0000313" key="8">
    <source>
        <dbReference type="Proteomes" id="UP000246661"/>
    </source>
</evidence>
<feature type="domain" description="ANTAR" evidence="6">
    <location>
        <begin position="171"/>
        <end position="232"/>
    </location>
</feature>
<keyword evidence="8" id="KW-1185">Reference proteome</keyword>
<dbReference type="InterPro" id="IPR012074">
    <property type="entry name" value="GAF_ANTAR"/>
</dbReference>
<dbReference type="InterPro" id="IPR003018">
    <property type="entry name" value="GAF"/>
</dbReference>
<dbReference type="InterPro" id="IPR036388">
    <property type="entry name" value="WH-like_DNA-bd_sf"/>
</dbReference>
<dbReference type="SMART" id="SM00065">
    <property type="entry name" value="GAF"/>
    <property type="match status" value="1"/>
</dbReference>
<dbReference type="Gene3D" id="1.10.10.10">
    <property type="entry name" value="Winged helix-like DNA-binding domain superfamily/Winged helix DNA-binding domain"/>
    <property type="match status" value="1"/>
</dbReference>
<accession>A0A317QGH6</accession>
<dbReference type="RefSeq" id="WP_245899818.1">
    <property type="nucleotide sequence ID" value="NZ_QGTX01000001.1"/>
</dbReference>
<sequence length="262" mass="28130">MGDVGDRSGGSAPIDRPDELMSRIARRLQVEHGDVEGLLQAITTAAVTTVPGAETGSISYVHARRQVQSRAATGDLSRRVDEAQERLHEGPCLDAVWEQQVVRVEDMRHEPRWPRFAAEAAALGVGSSLSFRLMVEDDRLGALNLYSHGPGAFTDASVEIGLAIAAHAAIALTGARTEANLRAAIDSRDLIGQAKGILMERYKITAAQAFAVLARASQETNRKLLDIALTLNDTGAMPAPRTPEDPPRPTSRQSAGRDPLSR</sequence>
<organism evidence="7 8">
    <name type="scientific">Geodermatophilus normandii</name>
    <dbReference type="NCBI Taxonomy" id="1137989"/>
    <lineage>
        <taxon>Bacteria</taxon>
        <taxon>Bacillati</taxon>
        <taxon>Actinomycetota</taxon>
        <taxon>Actinomycetes</taxon>
        <taxon>Geodermatophilales</taxon>
        <taxon>Geodermatophilaceae</taxon>
        <taxon>Geodermatophilus</taxon>
    </lineage>
</organism>
<gene>
    <name evidence="7" type="ORF">JD79_01318</name>
</gene>